<dbReference type="Gene3D" id="3.40.309.10">
    <property type="entry name" value="Aldehyde Dehydrogenase, Chain A, domain 2"/>
    <property type="match status" value="1"/>
</dbReference>
<dbReference type="InterPro" id="IPR015590">
    <property type="entry name" value="Aldehyde_DH_dom"/>
</dbReference>
<dbReference type="Gene3D" id="3.40.605.10">
    <property type="entry name" value="Aldehyde Dehydrogenase, Chain A, domain 1"/>
    <property type="match status" value="1"/>
</dbReference>
<feature type="active site" evidence="4">
    <location>
        <position position="229"/>
    </location>
</feature>
<evidence type="ECO:0000259" key="6">
    <source>
        <dbReference type="Pfam" id="PF00171"/>
    </source>
</evidence>
<dbReference type="InterPro" id="IPR016162">
    <property type="entry name" value="Ald_DH_N"/>
</dbReference>
<dbReference type="SUPFAM" id="SSF53720">
    <property type="entry name" value="ALDH-like"/>
    <property type="match status" value="1"/>
</dbReference>
<dbReference type="Proteomes" id="UP001216253">
    <property type="component" value="Unassembled WGS sequence"/>
</dbReference>
<keyword evidence="2 5" id="KW-0560">Oxidoreductase</keyword>
<evidence type="ECO:0000256" key="2">
    <source>
        <dbReference type="ARBA" id="ARBA00023002"/>
    </source>
</evidence>
<feature type="domain" description="Aldehyde dehydrogenase" evidence="6">
    <location>
        <begin position="4"/>
        <end position="445"/>
    </location>
</feature>
<protein>
    <submittedName>
        <fullName evidence="7">Succinylglutamate-semialdehyde dehydrogenase</fullName>
        <ecNumber evidence="7">1.2.1.71</ecNumber>
    </submittedName>
</protein>
<evidence type="ECO:0000313" key="7">
    <source>
        <dbReference type="EMBL" id="MDE8651271.1"/>
    </source>
</evidence>
<dbReference type="InterPro" id="IPR016161">
    <property type="entry name" value="Ald_DH/histidinol_DH"/>
</dbReference>
<dbReference type="EMBL" id="JARESE010000015">
    <property type="protein sequence ID" value="MDE8651271.1"/>
    <property type="molecule type" value="Genomic_DNA"/>
</dbReference>
<gene>
    <name evidence="7" type="primary">astD</name>
    <name evidence="7" type="ORF">PYV00_06005</name>
</gene>
<evidence type="ECO:0000256" key="5">
    <source>
        <dbReference type="RuleBase" id="RU003345"/>
    </source>
</evidence>
<keyword evidence="8" id="KW-1185">Reference proteome</keyword>
<comment type="similarity">
    <text evidence="5">Belongs to the aldehyde dehydrogenase family.</text>
</comment>
<dbReference type="GO" id="GO:0043824">
    <property type="term" value="F:succinylglutamate-semialdehyde dehydrogenase activity"/>
    <property type="evidence" value="ECO:0007669"/>
    <property type="project" value="UniProtKB-EC"/>
</dbReference>
<proteinExistence type="inferred from homology"/>
<dbReference type="NCBIfam" id="TIGR03240">
    <property type="entry name" value="arg_catab_astD"/>
    <property type="match status" value="1"/>
</dbReference>
<evidence type="ECO:0000313" key="8">
    <source>
        <dbReference type="Proteomes" id="UP001216253"/>
    </source>
</evidence>
<accession>A0ABT5WML4</accession>
<dbReference type="NCBIfam" id="NF006992">
    <property type="entry name" value="PRK09457.1"/>
    <property type="match status" value="1"/>
</dbReference>
<dbReference type="PANTHER" id="PTHR11699">
    <property type="entry name" value="ALDEHYDE DEHYDROGENASE-RELATED"/>
    <property type="match status" value="1"/>
</dbReference>
<keyword evidence="1" id="KW-0056">Arginine metabolism</keyword>
<dbReference type="InterPro" id="IPR016163">
    <property type="entry name" value="Ald_DH_C"/>
</dbReference>
<dbReference type="InterPro" id="IPR017649">
    <property type="entry name" value="SuccinylGlu_semiald_DH_AstD"/>
</dbReference>
<dbReference type="Pfam" id="PF00171">
    <property type="entry name" value="Aldedh"/>
    <property type="match status" value="1"/>
</dbReference>
<organism evidence="7 8">
    <name type="scientific">Novosphingobium album</name>
    <name type="common">ex Liu et al. 2023</name>
    <dbReference type="NCBI Taxonomy" id="3031130"/>
    <lineage>
        <taxon>Bacteria</taxon>
        <taxon>Pseudomonadati</taxon>
        <taxon>Pseudomonadota</taxon>
        <taxon>Alphaproteobacteria</taxon>
        <taxon>Sphingomonadales</taxon>
        <taxon>Sphingomonadaceae</taxon>
        <taxon>Novosphingobium</taxon>
    </lineage>
</organism>
<keyword evidence="3" id="KW-0520">NAD</keyword>
<dbReference type="PROSITE" id="PS00070">
    <property type="entry name" value="ALDEHYDE_DEHYDR_CYS"/>
    <property type="match status" value="1"/>
</dbReference>
<dbReference type="EC" id="1.2.1.71" evidence="7"/>
<dbReference type="InterPro" id="IPR016160">
    <property type="entry name" value="Ald_DH_CS_CYS"/>
</dbReference>
<name>A0ABT5WML4_9SPHN</name>
<evidence type="ECO:0000256" key="3">
    <source>
        <dbReference type="ARBA" id="ARBA00023027"/>
    </source>
</evidence>
<reference evidence="7 8" key="1">
    <citation type="submission" date="2023-03" db="EMBL/GenBank/DDBJ databases">
        <title>NovoSphingobium album sp. nov. isolated from polycyclic aromatic hydrocarbons- and heavy-metal polluted soil.</title>
        <authorList>
            <person name="Liu Z."/>
            <person name="Wang K."/>
        </authorList>
    </citation>
    <scope>NUCLEOTIDE SEQUENCE [LARGE SCALE GENOMIC DNA]</scope>
    <source>
        <strain evidence="7 8">H3SJ31-1</strain>
    </source>
</reference>
<comment type="caution">
    <text evidence="7">The sequence shown here is derived from an EMBL/GenBank/DDBJ whole genome shotgun (WGS) entry which is preliminary data.</text>
</comment>
<dbReference type="InterPro" id="IPR029510">
    <property type="entry name" value="Ald_DH_CS_GLU"/>
</dbReference>
<evidence type="ECO:0000256" key="1">
    <source>
        <dbReference type="ARBA" id="ARBA00022503"/>
    </source>
</evidence>
<evidence type="ECO:0000256" key="4">
    <source>
        <dbReference type="PROSITE-ProRule" id="PRU10007"/>
    </source>
</evidence>
<dbReference type="CDD" id="cd07095">
    <property type="entry name" value="ALDH_SGSD_AstD"/>
    <property type="match status" value="1"/>
</dbReference>
<dbReference type="RefSeq" id="WP_275227368.1">
    <property type="nucleotide sequence ID" value="NZ_JARESE010000015.1"/>
</dbReference>
<sequence>MSVLQSIDPASGEVVWEGAEADAGTVAAALARARAAFPAWGALPLERRIACARAFKAVLETRQDAIAEIIARETGKPLWETRAELASMIGKVDISIRAQAERAGERRAEMSFGAAVLRHRPHGVMAVLGPFNFPGHLPNGHIVPALLAGNTVVFKPSEMTPATGEAMAAAWADAGLPDGVFNLVQGGRATGEALVAGEIDGLLFTGSAGAGAYFRRIFADRPDVILALELGGNNPLVVWDGDIAEAASIVVQSSFVTTGQRCSCARRLIVPDSAFGRDLIEAVDALSRRIQIGRWHDDPQPYIGPLISDAAASAARARVAGLIARGATAIRDFKVLDCMGPAFVRPAILDVTGITVPDEEIFAPVVQVTRVADFDAALAAANATRFGLSAGLVSADDGLWRRFLVEGRAGVVNRNRPTTGAAGAMPFGGLGESGNHRPSAYYAADYCAYPVASFEAASAAGNTGALAAMLRP</sequence>
<dbReference type="PROSITE" id="PS00687">
    <property type="entry name" value="ALDEHYDE_DEHYDR_GLU"/>
    <property type="match status" value="1"/>
</dbReference>